<evidence type="ECO:0000313" key="1">
    <source>
        <dbReference type="EMBL" id="EKF58443.1"/>
    </source>
</evidence>
<gene>
    <name evidence="1" type="ORF">QWE_17613</name>
</gene>
<keyword evidence="2" id="KW-1185">Reference proteome</keyword>
<evidence type="ECO:0000313" key="2">
    <source>
        <dbReference type="Proteomes" id="UP000007123"/>
    </source>
</evidence>
<dbReference type="STRING" id="1156935.QWE_17613"/>
<sequence>MFLFCRKKPNTIQFHQKEPTEVVSPDVVVLHDCESWFTEAGVNCNADIRHGCRISRQIDRQIGGAGFAAAFPGKATMLCAEAIRHRKVPSTVMGDV</sequence>
<reference evidence="1 2" key="1">
    <citation type="journal article" date="2012" name="J. Bacteriol.">
        <title>Draft Genome Sequence of Agrobacterium albertimagni Strain AOL15.</title>
        <authorList>
            <person name="Trimble W.L."/>
            <person name="Phung le T."/>
            <person name="Meyer F."/>
            <person name="Gilbert J.A."/>
            <person name="Silver S."/>
        </authorList>
    </citation>
    <scope>NUCLEOTIDE SEQUENCE [LARGE SCALE GENOMIC DNA]</scope>
    <source>
        <strain evidence="1 2">AOL15</strain>
    </source>
</reference>
<organism evidence="1 2">
    <name type="scientific">Agrobacterium albertimagni AOL15</name>
    <dbReference type="NCBI Taxonomy" id="1156935"/>
    <lineage>
        <taxon>Bacteria</taxon>
        <taxon>Pseudomonadati</taxon>
        <taxon>Pseudomonadota</taxon>
        <taxon>Alphaproteobacteria</taxon>
        <taxon>Hyphomicrobiales</taxon>
        <taxon>Rhizobiaceae</taxon>
        <taxon>Rhizobium/Agrobacterium group</taxon>
        <taxon>Agrobacterium</taxon>
    </lineage>
</organism>
<dbReference type="PATRIC" id="fig|1156935.5.peg.3587"/>
<comment type="caution">
    <text evidence="1">The sequence shown here is derived from an EMBL/GenBank/DDBJ whole genome shotgun (WGS) entry which is preliminary data.</text>
</comment>
<dbReference type="AlphaFoldDB" id="K2PC26"/>
<dbReference type="EMBL" id="ALJF01000013">
    <property type="protein sequence ID" value="EKF58443.1"/>
    <property type="molecule type" value="Genomic_DNA"/>
</dbReference>
<protein>
    <submittedName>
        <fullName evidence="1">Uncharacterized protein</fullName>
    </submittedName>
</protein>
<proteinExistence type="predicted"/>
<accession>K2PC26</accession>
<name>K2PC26_9HYPH</name>
<dbReference type="Proteomes" id="UP000007123">
    <property type="component" value="Unassembled WGS sequence"/>
</dbReference>